<evidence type="ECO:0000313" key="2">
    <source>
        <dbReference type="Proteomes" id="UP000194154"/>
    </source>
</evidence>
<dbReference type="RefSeq" id="WP_086041610.1">
    <property type="nucleotide sequence ID" value="NZ_CBCRZA010000003.1"/>
</dbReference>
<gene>
    <name evidence="1" type="ORF">MCCS_02260</name>
</gene>
<protein>
    <submittedName>
        <fullName evidence="1">ThiS family protein</fullName>
    </submittedName>
</protein>
<reference evidence="1 2" key="1">
    <citation type="journal article" date="2017" name="Int. J. Syst. Evol. Microbiol.">
        <title>Macrococcus canis sp. nov., a skin bacterium associated with infections in dogs.</title>
        <authorList>
            <person name="Gobeli Brawand S."/>
            <person name="Cotting K."/>
            <person name="Gomez-Sanz E."/>
            <person name="Collaud A."/>
            <person name="Thomann A."/>
            <person name="Brodard I."/>
            <person name="Rodriguez-Campos S."/>
            <person name="Strauss C."/>
            <person name="Perreten V."/>
        </authorList>
    </citation>
    <scope>NUCLEOTIDE SEQUENCE [LARGE SCALE GENOMIC DNA]</scope>
    <source>
        <strain evidence="1 2">KM45013</strain>
    </source>
</reference>
<dbReference type="Proteomes" id="UP000194154">
    <property type="component" value="Chromosome"/>
</dbReference>
<dbReference type="Pfam" id="PF02597">
    <property type="entry name" value="ThiS"/>
    <property type="match status" value="1"/>
</dbReference>
<dbReference type="CDD" id="cd00565">
    <property type="entry name" value="Ubl_ThiS"/>
    <property type="match status" value="1"/>
</dbReference>
<proteinExistence type="predicted"/>
<dbReference type="InterPro" id="IPR010035">
    <property type="entry name" value="Thi_S"/>
</dbReference>
<keyword evidence="2" id="KW-1185">Reference proteome</keyword>
<dbReference type="AlphaFoldDB" id="A0A1W7A8F4"/>
<dbReference type="InterPro" id="IPR012675">
    <property type="entry name" value="Beta-grasp_dom_sf"/>
</dbReference>
<dbReference type="OrthoDB" id="9798559at2"/>
<dbReference type="EMBL" id="CP021059">
    <property type="protein sequence ID" value="ARQ05897.1"/>
    <property type="molecule type" value="Genomic_DNA"/>
</dbReference>
<dbReference type="SUPFAM" id="SSF54285">
    <property type="entry name" value="MoaD/ThiS"/>
    <property type="match status" value="1"/>
</dbReference>
<dbReference type="GeneID" id="35294381"/>
<name>A0A1W7A8F4_9STAP</name>
<evidence type="ECO:0000313" key="1">
    <source>
        <dbReference type="EMBL" id="ARQ05897.1"/>
    </source>
</evidence>
<dbReference type="KEGG" id="mcak:MCCS_02260"/>
<dbReference type="InterPro" id="IPR003749">
    <property type="entry name" value="ThiS/MoaD-like"/>
</dbReference>
<sequence>MKLYLNDELYETQETMLVPFLESLNIDLKRAVVVIDDMPVQKDKWHETEIKPEQRLELLEFVGGG</sequence>
<organism evidence="1 2">
    <name type="scientific">Macrococcoides canis</name>
    <dbReference type="NCBI Taxonomy" id="1855823"/>
    <lineage>
        <taxon>Bacteria</taxon>
        <taxon>Bacillati</taxon>
        <taxon>Bacillota</taxon>
        <taxon>Bacilli</taxon>
        <taxon>Bacillales</taxon>
        <taxon>Staphylococcaceae</taxon>
        <taxon>Macrococcoides</taxon>
    </lineage>
</organism>
<dbReference type="InterPro" id="IPR016155">
    <property type="entry name" value="Mopterin_synth/thiamin_S_b"/>
</dbReference>
<dbReference type="NCBIfam" id="TIGR01683">
    <property type="entry name" value="thiS"/>
    <property type="match status" value="1"/>
</dbReference>
<dbReference type="STRING" id="1855823.MCCS_02260"/>
<dbReference type="Gene3D" id="3.10.20.30">
    <property type="match status" value="1"/>
</dbReference>
<accession>A0A1W7A8F4</accession>